<evidence type="ECO:0000256" key="1">
    <source>
        <dbReference type="SAM" id="SignalP"/>
    </source>
</evidence>
<evidence type="ECO:0000313" key="3">
    <source>
        <dbReference type="Proteomes" id="UP000285023"/>
    </source>
</evidence>
<protein>
    <submittedName>
        <fullName evidence="2">DUF2141 domain-containing protein</fullName>
    </submittedName>
</protein>
<evidence type="ECO:0000313" key="2">
    <source>
        <dbReference type="EMBL" id="RIX29232.1"/>
    </source>
</evidence>
<accession>A0A418Q038</accession>
<gene>
    <name evidence="2" type="ORF">D3M59_07955</name>
</gene>
<sequence length="175" mass="18964">MNFITRNTAATMVCTFASGITFAGPTRGSANLHLLALAALVTATPARADPPASADLQVTISGLRSTKGQVMMCLTRRSQKQFLKCADDPSHVTKVLKASAAGRVDFRLPPGEYSLLLVHDENGNGRMDKMMGMPREGFGFSRNAPLHMGPPRYEDVHFTVAPGRNSQAIKVRYML</sequence>
<keyword evidence="1" id="KW-0732">Signal</keyword>
<dbReference type="InterPro" id="IPR018673">
    <property type="entry name" value="DUF2141"/>
</dbReference>
<dbReference type="AlphaFoldDB" id="A0A418Q038"/>
<feature type="chain" id="PRO_5019253750" evidence="1">
    <location>
        <begin position="49"/>
        <end position="175"/>
    </location>
</feature>
<name>A0A418Q038_9SPHN</name>
<dbReference type="EMBL" id="QXTF01000002">
    <property type="protein sequence ID" value="RIX29232.1"/>
    <property type="molecule type" value="Genomic_DNA"/>
</dbReference>
<proteinExistence type="predicted"/>
<keyword evidence="3" id="KW-1185">Reference proteome</keyword>
<comment type="caution">
    <text evidence="2">The sequence shown here is derived from an EMBL/GenBank/DDBJ whole genome shotgun (WGS) entry which is preliminary data.</text>
</comment>
<organism evidence="2 3">
    <name type="scientific">Sphingomonas edaphi</name>
    <dbReference type="NCBI Taxonomy" id="2315689"/>
    <lineage>
        <taxon>Bacteria</taxon>
        <taxon>Pseudomonadati</taxon>
        <taxon>Pseudomonadota</taxon>
        <taxon>Alphaproteobacteria</taxon>
        <taxon>Sphingomonadales</taxon>
        <taxon>Sphingomonadaceae</taxon>
        <taxon>Sphingomonas</taxon>
    </lineage>
</organism>
<dbReference type="Proteomes" id="UP000285023">
    <property type="component" value="Unassembled WGS sequence"/>
</dbReference>
<dbReference type="Pfam" id="PF09912">
    <property type="entry name" value="DUF2141"/>
    <property type="match status" value="1"/>
</dbReference>
<feature type="signal peptide" evidence="1">
    <location>
        <begin position="1"/>
        <end position="48"/>
    </location>
</feature>
<reference evidence="2 3" key="1">
    <citation type="submission" date="2018-09" db="EMBL/GenBank/DDBJ databases">
        <title>Sphingomonas sp. DAC4.</title>
        <authorList>
            <person name="Seo T."/>
        </authorList>
    </citation>
    <scope>NUCLEOTIDE SEQUENCE [LARGE SCALE GENOMIC DNA]</scope>
    <source>
        <strain evidence="2 3">DAC4</strain>
    </source>
</reference>